<accession>A0A9Q1IUY4</accession>
<dbReference type="EMBL" id="JAINUF010000007">
    <property type="protein sequence ID" value="KAJ8353433.1"/>
    <property type="molecule type" value="Genomic_DNA"/>
</dbReference>
<proteinExistence type="predicted"/>
<gene>
    <name evidence="1" type="ORF">SKAU_G00210000</name>
</gene>
<keyword evidence="2" id="KW-1185">Reference proteome</keyword>
<evidence type="ECO:0000313" key="2">
    <source>
        <dbReference type="Proteomes" id="UP001152622"/>
    </source>
</evidence>
<comment type="caution">
    <text evidence="1">The sequence shown here is derived from an EMBL/GenBank/DDBJ whole genome shotgun (WGS) entry which is preliminary data.</text>
</comment>
<sequence>MFCCYCGKQFDVLPSFCSACGKALEILKATKQEERNRPTAGLQLVVKQRGRRKERSWILDVTSIVLPLQTHCRLMTWPRIEHATIGPSLHS</sequence>
<dbReference type="Proteomes" id="UP001152622">
    <property type="component" value="Chromosome 7"/>
</dbReference>
<dbReference type="AlphaFoldDB" id="A0A9Q1IUY4"/>
<name>A0A9Q1IUY4_SYNKA</name>
<protein>
    <submittedName>
        <fullName evidence="1">Uncharacterized protein</fullName>
    </submittedName>
</protein>
<organism evidence="1 2">
    <name type="scientific">Synaphobranchus kaupii</name>
    <name type="common">Kaup's arrowtooth eel</name>
    <dbReference type="NCBI Taxonomy" id="118154"/>
    <lineage>
        <taxon>Eukaryota</taxon>
        <taxon>Metazoa</taxon>
        <taxon>Chordata</taxon>
        <taxon>Craniata</taxon>
        <taxon>Vertebrata</taxon>
        <taxon>Euteleostomi</taxon>
        <taxon>Actinopterygii</taxon>
        <taxon>Neopterygii</taxon>
        <taxon>Teleostei</taxon>
        <taxon>Anguilliformes</taxon>
        <taxon>Synaphobranchidae</taxon>
        <taxon>Synaphobranchus</taxon>
    </lineage>
</organism>
<reference evidence="1" key="1">
    <citation type="journal article" date="2023" name="Science">
        <title>Genome structures resolve the early diversification of teleost fishes.</title>
        <authorList>
            <person name="Parey E."/>
            <person name="Louis A."/>
            <person name="Montfort J."/>
            <person name="Bouchez O."/>
            <person name="Roques C."/>
            <person name="Iampietro C."/>
            <person name="Lluch J."/>
            <person name="Castinel A."/>
            <person name="Donnadieu C."/>
            <person name="Desvignes T."/>
            <person name="Floi Bucao C."/>
            <person name="Jouanno E."/>
            <person name="Wen M."/>
            <person name="Mejri S."/>
            <person name="Dirks R."/>
            <person name="Jansen H."/>
            <person name="Henkel C."/>
            <person name="Chen W.J."/>
            <person name="Zahm M."/>
            <person name="Cabau C."/>
            <person name="Klopp C."/>
            <person name="Thompson A.W."/>
            <person name="Robinson-Rechavi M."/>
            <person name="Braasch I."/>
            <person name="Lecointre G."/>
            <person name="Bobe J."/>
            <person name="Postlethwait J.H."/>
            <person name="Berthelot C."/>
            <person name="Roest Crollius H."/>
            <person name="Guiguen Y."/>
        </authorList>
    </citation>
    <scope>NUCLEOTIDE SEQUENCE</scope>
    <source>
        <strain evidence="1">WJC10195</strain>
    </source>
</reference>
<evidence type="ECO:0000313" key="1">
    <source>
        <dbReference type="EMBL" id="KAJ8353433.1"/>
    </source>
</evidence>